<dbReference type="AlphaFoldDB" id="A0A2I0AA81"/>
<dbReference type="EMBL" id="KZ452002">
    <property type="protein sequence ID" value="PKA52462.1"/>
    <property type="molecule type" value="Genomic_DNA"/>
</dbReference>
<dbReference type="Proteomes" id="UP000236161">
    <property type="component" value="Unassembled WGS sequence"/>
</dbReference>
<reference evidence="2 3" key="1">
    <citation type="journal article" date="2017" name="Nature">
        <title>The Apostasia genome and the evolution of orchids.</title>
        <authorList>
            <person name="Zhang G.Q."/>
            <person name="Liu K.W."/>
            <person name="Li Z."/>
            <person name="Lohaus R."/>
            <person name="Hsiao Y.Y."/>
            <person name="Niu S.C."/>
            <person name="Wang J.Y."/>
            <person name="Lin Y.C."/>
            <person name="Xu Q."/>
            <person name="Chen L.J."/>
            <person name="Yoshida K."/>
            <person name="Fujiwara S."/>
            <person name="Wang Z.W."/>
            <person name="Zhang Y.Q."/>
            <person name="Mitsuda N."/>
            <person name="Wang M."/>
            <person name="Liu G.H."/>
            <person name="Pecoraro L."/>
            <person name="Huang H.X."/>
            <person name="Xiao X.J."/>
            <person name="Lin M."/>
            <person name="Wu X.Y."/>
            <person name="Wu W.L."/>
            <person name="Chen Y.Y."/>
            <person name="Chang S.B."/>
            <person name="Sakamoto S."/>
            <person name="Ohme-Takagi M."/>
            <person name="Yagi M."/>
            <person name="Zeng S.J."/>
            <person name="Shen C.Y."/>
            <person name="Yeh C.M."/>
            <person name="Luo Y.B."/>
            <person name="Tsai W.C."/>
            <person name="Van de Peer Y."/>
            <person name="Liu Z.J."/>
        </authorList>
    </citation>
    <scope>NUCLEOTIDE SEQUENCE [LARGE SCALE GENOMIC DNA]</scope>
    <source>
        <strain evidence="3">cv. Shenzhen</strain>
        <tissue evidence="2">Stem</tissue>
    </source>
</reference>
<accession>A0A2I0AA81</accession>
<dbReference type="PANTHER" id="PTHR34958:SF1">
    <property type="entry name" value="ARMADILLO-LIKE HELICAL DOMAIN-CONTAINING PROTEIN"/>
    <property type="match status" value="1"/>
</dbReference>
<keyword evidence="3" id="KW-1185">Reference proteome</keyword>
<dbReference type="OrthoDB" id="1905883at2759"/>
<dbReference type="STRING" id="1088818.A0A2I0AA81"/>
<evidence type="ECO:0000313" key="3">
    <source>
        <dbReference type="Proteomes" id="UP000236161"/>
    </source>
</evidence>
<feature type="region of interest" description="Disordered" evidence="1">
    <location>
        <begin position="1"/>
        <end position="48"/>
    </location>
</feature>
<protein>
    <submittedName>
        <fullName evidence="2">Uncharacterized protein</fullName>
    </submittedName>
</protein>
<organism evidence="2 3">
    <name type="scientific">Apostasia shenzhenica</name>
    <dbReference type="NCBI Taxonomy" id="1088818"/>
    <lineage>
        <taxon>Eukaryota</taxon>
        <taxon>Viridiplantae</taxon>
        <taxon>Streptophyta</taxon>
        <taxon>Embryophyta</taxon>
        <taxon>Tracheophyta</taxon>
        <taxon>Spermatophyta</taxon>
        <taxon>Magnoliopsida</taxon>
        <taxon>Liliopsida</taxon>
        <taxon>Asparagales</taxon>
        <taxon>Orchidaceae</taxon>
        <taxon>Apostasioideae</taxon>
        <taxon>Apostasia</taxon>
    </lineage>
</organism>
<name>A0A2I0AA81_9ASPA</name>
<evidence type="ECO:0000313" key="2">
    <source>
        <dbReference type="EMBL" id="PKA52462.1"/>
    </source>
</evidence>
<sequence length="1211" mass="134260">MPADLPPQGSKRALNYSPSRSPANMRFYGLPSRKQQRSSAASKKPPEPLRRAVADCLCSAAPNLHGNPSSLSSEAAKILREYLASPTTVDMAYNVLLEHAIAERDRSPAVVPRCISLLKHYLLRYVPQAQTLQHIDLFCENSIIECESLSNKRVSLWSKSLSRHSRASVATSSASSTLIPTSNIASVSLVKSLNYVRSLVARHIPKLSFQPLGMSGPSTSGKQSLPTLSSLLGKTFSSHLNSETGQSGESPQINESFVQSSLNLSNLDRLESRDGNKYMCPDLLTWRVREQQPSCSLRESNPIMKTQDLHANEFLDVGAAALLIDHKDAKLNDMSWKCPITQDLPDVDHILQTSSAATATSFASGHSHLKAITASKRMRPGPNQFWAHIPVSNFHPRAHPLFQYRHYSEQQPLRLNTIEISEVIAEACSESSATNVNFTMSSPLTNHNARPVAEVAVSVLIKLIIDMFLMDSTSAVPLTLSMLEDMLNSQKVASRVRVFDLFLNLGVHAQLLEPVLLEHTPAIAEEETSEEPGLNKESLPTAGISSADISIQRRMIAAIENFEAWLLAILFEVLLLLVQTEEREESVWASALSCLFYFVCDRGKILKSKLKGLDIRVIKGLLKASRDHSWAQVVHCKLICMLTNMFYDNPEEFLEDVAESPRFLVEQVHLLEGIDFVCLEYSQANSREEKRNLFLVLFDYALHQINGSCLAAGGSAYSFHEVQVVISLFDLVNAPEAYYVAVKHGVEDVGRFLEKYLLGALCKSHNNERVDLLLDNMATKLDAIIGAFNNLDEEFSYMIRETKSYGFRNILDELGETESLSAKFSWATLHSLLHSERAACRYQGYIWLIELLLSQISDEKGKSIWANIESFEQQVGVAGSQNLTISTVPLPISIMCGLLKSKHNFIRGGFLFVLDRILLRCKLLLDEVEWQCTTNEAIDIDDNQSKLQKANTVIDIMSSTLSLVVQLNETDHLNILKMCHILFSHLCVRLPIATGPTSGDPKYLDHPVNYANESCEGGSESYFTPKEDICNDKLARIIISNADNTVVPETSSMAALLLAGHAIVPMQLVARVPVPLFFWPLIQLAGAAADDIALGVAVGSNGRANLPGSTSDIRAALLLLLIGKCTVDSSAFQEVEGEEFFRGLLDDTDSRVAYYSAAFLLKRMMTEEPESYQRMLQCLIIKAQQSNNEKLLENPYLQMRGILQLVNDSGA</sequence>
<dbReference type="PANTHER" id="PTHR34958">
    <property type="entry name" value="CONDITIONAL LOSS-OF-GROWTH 1"/>
    <property type="match status" value="1"/>
</dbReference>
<evidence type="ECO:0000256" key="1">
    <source>
        <dbReference type="SAM" id="MobiDB-lite"/>
    </source>
</evidence>
<proteinExistence type="predicted"/>
<gene>
    <name evidence="2" type="ORF">AXF42_Ash019088</name>
</gene>